<evidence type="ECO:0000259" key="4">
    <source>
        <dbReference type="Pfam" id="PF00135"/>
    </source>
</evidence>
<dbReference type="EMBL" id="JABVXQ010000014">
    <property type="protein sequence ID" value="KAF6076966.1"/>
    <property type="molecule type" value="Genomic_DNA"/>
</dbReference>
<dbReference type="AlphaFoldDB" id="A0A833YQ54"/>
<evidence type="ECO:0000313" key="5">
    <source>
        <dbReference type="EMBL" id="KAF6076966.1"/>
    </source>
</evidence>
<dbReference type="InterPro" id="IPR002018">
    <property type="entry name" value="CarbesteraseB"/>
</dbReference>
<keyword evidence="2 3" id="KW-0378">Hydrolase</keyword>
<feature type="domain" description="Carboxylesterase type B" evidence="4">
    <location>
        <begin position="111"/>
        <end position="378"/>
    </location>
</feature>
<evidence type="ECO:0000256" key="1">
    <source>
        <dbReference type="ARBA" id="ARBA00005964"/>
    </source>
</evidence>
<organism evidence="5 6">
    <name type="scientific">Phyllostomus discolor</name>
    <name type="common">pale spear-nosed bat</name>
    <dbReference type="NCBI Taxonomy" id="89673"/>
    <lineage>
        <taxon>Eukaryota</taxon>
        <taxon>Metazoa</taxon>
        <taxon>Chordata</taxon>
        <taxon>Craniata</taxon>
        <taxon>Vertebrata</taxon>
        <taxon>Euteleostomi</taxon>
        <taxon>Mammalia</taxon>
        <taxon>Eutheria</taxon>
        <taxon>Laurasiatheria</taxon>
        <taxon>Chiroptera</taxon>
        <taxon>Yangochiroptera</taxon>
        <taxon>Phyllostomidae</taxon>
        <taxon>Phyllostominae</taxon>
        <taxon>Phyllostomus</taxon>
    </lineage>
</organism>
<evidence type="ECO:0000313" key="6">
    <source>
        <dbReference type="Proteomes" id="UP000664940"/>
    </source>
</evidence>
<dbReference type="PROSITE" id="PS00122">
    <property type="entry name" value="CARBOXYLESTERASE_B_1"/>
    <property type="match status" value="1"/>
</dbReference>
<dbReference type="SUPFAM" id="SSF53474">
    <property type="entry name" value="alpha/beta-Hydrolases"/>
    <property type="match status" value="1"/>
</dbReference>
<evidence type="ECO:0000256" key="3">
    <source>
        <dbReference type="RuleBase" id="RU361235"/>
    </source>
</evidence>
<name>A0A833YQ54_9CHIR</name>
<protein>
    <recommendedName>
        <fullName evidence="3">Carboxylic ester hydrolase</fullName>
        <ecNumber evidence="3">3.1.1.-</ecNumber>
    </recommendedName>
</protein>
<dbReference type="InterPro" id="IPR029058">
    <property type="entry name" value="AB_hydrolase_fold"/>
</dbReference>
<proteinExistence type="inferred from homology"/>
<dbReference type="Gene3D" id="3.40.50.1820">
    <property type="entry name" value="alpha/beta hydrolase"/>
    <property type="match status" value="2"/>
</dbReference>
<dbReference type="GO" id="GO:0016787">
    <property type="term" value="F:hydrolase activity"/>
    <property type="evidence" value="ECO:0007669"/>
    <property type="project" value="UniProtKB-KW"/>
</dbReference>
<dbReference type="Proteomes" id="UP000664940">
    <property type="component" value="Unassembled WGS sequence"/>
</dbReference>
<dbReference type="EC" id="3.1.1.-" evidence="3"/>
<evidence type="ECO:0000256" key="2">
    <source>
        <dbReference type="ARBA" id="ARBA00022801"/>
    </source>
</evidence>
<dbReference type="PANTHER" id="PTHR11559">
    <property type="entry name" value="CARBOXYLESTERASE"/>
    <property type="match status" value="1"/>
</dbReference>
<dbReference type="FunFam" id="3.40.50.1820:FF:000481">
    <property type="entry name" value="Carboxylic ester hydrolase"/>
    <property type="match status" value="1"/>
</dbReference>
<sequence>MKIRSIGLQEEKRVMVWLPGGAFQTGSASMFDGSALAAYEDVLVVTTQYRLGMFGFFNTGDQHALGNWAFMDQLAALTWVQENIEFFGGDPRSVTIFGESAGAISVSSLLQMIADTCGCEAADSQALLRCLRAKPSEELLNISEKTKSFTRVVDGFFFPDEALELLIQKTFNSVPAIIGVNNHECGFLLPVNEFPEVLRGSNKSVILRMLHTALNIPTQYLSFVADEYFPDELSLFELRNSFLDLLGDVFFVVPGLVTARYHRDAGAPVYFYEFQHRPHCLRDRKPAFVRADHTDEIRFVFGGAFLKGDVVMFEGATEEEASLSRKMMRYWANFARTGDPNGEGLPLWPAYSQKEQYLQLDLNLSVGQRLKARKVEFWTETLPLVMSTSGGHLGPPSSLLFFSLLLPFLFPLAC</sequence>
<feature type="domain" description="Carboxylesterase type B" evidence="4">
    <location>
        <begin position="13"/>
        <end position="110"/>
    </location>
</feature>
<accession>A0A833YQ54</accession>
<comment type="caution">
    <text evidence="5">The sequence shown here is derived from an EMBL/GenBank/DDBJ whole genome shotgun (WGS) entry which is preliminary data.</text>
</comment>
<dbReference type="InterPro" id="IPR050309">
    <property type="entry name" value="Type-B_Carboxylest/Lipase"/>
</dbReference>
<gene>
    <name evidence="5" type="ORF">HJG60_002686</name>
</gene>
<reference evidence="5 6" key="1">
    <citation type="journal article" date="2020" name="Nature">
        <title>Six reference-quality genomes reveal evolution of bat adaptations.</title>
        <authorList>
            <person name="Jebb D."/>
            <person name="Huang Z."/>
            <person name="Pippel M."/>
            <person name="Hughes G.M."/>
            <person name="Lavrichenko K."/>
            <person name="Devanna P."/>
            <person name="Winkler S."/>
            <person name="Jermiin L.S."/>
            <person name="Skirmuntt E.C."/>
            <person name="Katzourakis A."/>
            <person name="Burkitt-Gray L."/>
            <person name="Ray D.A."/>
            <person name="Sullivan K.A.M."/>
            <person name="Roscito J.G."/>
            <person name="Kirilenko B.M."/>
            <person name="Davalos L.M."/>
            <person name="Corthals A.P."/>
            <person name="Power M.L."/>
            <person name="Jones G."/>
            <person name="Ransome R.D."/>
            <person name="Dechmann D.K.N."/>
            <person name="Locatelli A.G."/>
            <person name="Puechmaille S.J."/>
            <person name="Fedrigo O."/>
            <person name="Jarvis E.D."/>
            <person name="Hiller M."/>
            <person name="Vernes S.C."/>
            <person name="Myers E.W."/>
            <person name="Teeling E.C."/>
        </authorList>
    </citation>
    <scope>NUCLEOTIDE SEQUENCE [LARGE SCALE GENOMIC DNA]</scope>
    <source>
        <strain evidence="5">Bat1K_MPI-CBG_1</strain>
    </source>
</reference>
<comment type="similarity">
    <text evidence="1 3">Belongs to the type-B carboxylesterase/lipase family.</text>
</comment>
<dbReference type="InterPro" id="IPR019826">
    <property type="entry name" value="Carboxylesterase_B_AS"/>
</dbReference>
<dbReference type="Pfam" id="PF00135">
    <property type="entry name" value="COesterase"/>
    <property type="match status" value="2"/>
</dbReference>